<evidence type="ECO:0000313" key="1">
    <source>
        <dbReference type="EMBL" id="CAH1439634.1"/>
    </source>
</evidence>
<proteinExistence type="predicted"/>
<protein>
    <submittedName>
        <fullName evidence="1">Uncharacterized protein</fullName>
    </submittedName>
</protein>
<gene>
    <name evidence="1" type="ORF">LVIROSA_LOCUS25818</name>
</gene>
<reference evidence="1 2" key="1">
    <citation type="submission" date="2022-01" db="EMBL/GenBank/DDBJ databases">
        <authorList>
            <person name="Xiong W."/>
            <person name="Schranz E."/>
        </authorList>
    </citation>
    <scope>NUCLEOTIDE SEQUENCE [LARGE SCALE GENOMIC DNA]</scope>
</reference>
<comment type="caution">
    <text evidence="1">The sequence shown here is derived from an EMBL/GenBank/DDBJ whole genome shotgun (WGS) entry which is preliminary data.</text>
</comment>
<dbReference type="EMBL" id="CAKMRJ010005112">
    <property type="protein sequence ID" value="CAH1439634.1"/>
    <property type="molecule type" value="Genomic_DNA"/>
</dbReference>
<sequence>MHDSFCSSNSGVELDRIPDGNGGHMLSDGAVSMFAGVHIIICTNCAVLREAETAETMSVWVHQEPKLEILCYVSYRKEGCQHLWGSHSPVLRCHEDNRPPSC</sequence>
<name>A0AAU9NP30_9ASTR</name>
<evidence type="ECO:0000313" key="2">
    <source>
        <dbReference type="Proteomes" id="UP001157418"/>
    </source>
</evidence>
<dbReference type="Proteomes" id="UP001157418">
    <property type="component" value="Unassembled WGS sequence"/>
</dbReference>
<organism evidence="1 2">
    <name type="scientific">Lactuca virosa</name>
    <dbReference type="NCBI Taxonomy" id="75947"/>
    <lineage>
        <taxon>Eukaryota</taxon>
        <taxon>Viridiplantae</taxon>
        <taxon>Streptophyta</taxon>
        <taxon>Embryophyta</taxon>
        <taxon>Tracheophyta</taxon>
        <taxon>Spermatophyta</taxon>
        <taxon>Magnoliopsida</taxon>
        <taxon>eudicotyledons</taxon>
        <taxon>Gunneridae</taxon>
        <taxon>Pentapetalae</taxon>
        <taxon>asterids</taxon>
        <taxon>campanulids</taxon>
        <taxon>Asterales</taxon>
        <taxon>Asteraceae</taxon>
        <taxon>Cichorioideae</taxon>
        <taxon>Cichorieae</taxon>
        <taxon>Lactucinae</taxon>
        <taxon>Lactuca</taxon>
    </lineage>
</organism>
<keyword evidence="2" id="KW-1185">Reference proteome</keyword>
<dbReference type="AlphaFoldDB" id="A0AAU9NP30"/>
<accession>A0AAU9NP30</accession>